<evidence type="ECO:0000256" key="9">
    <source>
        <dbReference type="ARBA" id="ARBA00022694"/>
    </source>
</evidence>
<keyword evidence="8" id="KW-0698">rRNA processing</keyword>
<evidence type="ECO:0000256" key="1">
    <source>
        <dbReference type="ARBA" id="ARBA00001946"/>
    </source>
</evidence>
<reference evidence="20" key="1">
    <citation type="submission" date="2016-06" db="EMBL/GenBank/DDBJ databases">
        <title>Draft genome sequence of Desulfoplanes formicivorans strain Pf12B.</title>
        <authorList>
            <person name="Watanabe M."/>
            <person name="Kojima H."/>
            <person name="Fukui M."/>
        </authorList>
    </citation>
    <scope>NUCLEOTIDE SEQUENCE [LARGE SCALE GENOMIC DNA]</scope>
    <source>
        <strain evidence="20">Pf12B</strain>
    </source>
</reference>
<dbReference type="Gene3D" id="2.40.50.140">
    <property type="entry name" value="Nucleic acid-binding proteins"/>
    <property type="match status" value="1"/>
</dbReference>
<keyword evidence="16" id="KW-0694">RNA-binding</keyword>
<evidence type="ECO:0000313" key="19">
    <source>
        <dbReference type="EMBL" id="GAU07927.1"/>
    </source>
</evidence>
<evidence type="ECO:0000256" key="5">
    <source>
        <dbReference type="ARBA" id="ARBA00022475"/>
    </source>
</evidence>
<dbReference type="Gene3D" id="3.40.1260.20">
    <property type="entry name" value="Ribonuclease E, catalytic domain"/>
    <property type="match status" value="1"/>
</dbReference>
<gene>
    <name evidence="19" type="ORF">DPF_0626</name>
</gene>
<dbReference type="PANTHER" id="PTHR30001:SF1">
    <property type="entry name" value="RIBONUCLEASE E_G-LIKE PROTEIN, CHLOROPLASTIC"/>
    <property type="match status" value="1"/>
</dbReference>
<evidence type="ECO:0000256" key="16">
    <source>
        <dbReference type="ARBA" id="ARBA00022884"/>
    </source>
</evidence>
<evidence type="ECO:0000256" key="11">
    <source>
        <dbReference type="ARBA" id="ARBA00022723"/>
    </source>
</evidence>
<keyword evidence="6" id="KW-0963">Cytoplasm</keyword>
<name>A0A194ACU2_9BACT</name>
<feature type="domain" description="S1 motif" evidence="18">
    <location>
        <begin position="45"/>
        <end position="128"/>
    </location>
</feature>
<keyword evidence="15" id="KW-0460">Magnesium</keyword>
<keyword evidence="11" id="KW-0479">Metal-binding</keyword>
<dbReference type="Proteomes" id="UP000095200">
    <property type="component" value="Unassembled WGS sequence"/>
</dbReference>
<evidence type="ECO:0000256" key="10">
    <source>
        <dbReference type="ARBA" id="ARBA00022722"/>
    </source>
</evidence>
<dbReference type="SUPFAM" id="SSF50249">
    <property type="entry name" value="Nucleic acid-binding proteins"/>
    <property type="match status" value="1"/>
</dbReference>
<dbReference type="InterPro" id="IPR048583">
    <property type="entry name" value="RNase_E_G_thioredoxin-like"/>
</dbReference>
<dbReference type="OrthoDB" id="9804278at2"/>
<keyword evidence="7" id="KW-0997">Cell inner membrane</keyword>
<evidence type="ECO:0000256" key="15">
    <source>
        <dbReference type="ARBA" id="ARBA00022842"/>
    </source>
</evidence>
<keyword evidence="9" id="KW-0819">tRNA processing</keyword>
<dbReference type="STRING" id="1592317.DPF_0626"/>
<dbReference type="RefSeq" id="WP_069857426.1">
    <property type="nucleotide sequence ID" value="NZ_BDFE01000008.1"/>
</dbReference>
<dbReference type="CDD" id="cd04453">
    <property type="entry name" value="S1_RNase_E"/>
    <property type="match status" value="1"/>
</dbReference>
<dbReference type="Pfam" id="PF20833">
    <property type="entry name" value="RNase_E_G_Thio"/>
    <property type="match status" value="1"/>
</dbReference>
<dbReference type="PANTHER" id="PTHR30001">
    <property type="entry name" value="RIBONUCLEASE"/>
    <property type="match status" value="1"/>
</dbReference>
<dbReference type="GO" id="GO:0004540">
    <property type="term" value="F:RNA nuclease activity"/>
    <property type="evidence" value="ECO:0007669"/>
    <property type="project" value="InterPro"/>
</dbReference>
<dbReference type="GO" id="GO:0004519">
    <property type="term" value="F:endonuclease activity"/>
    <property type="evidence" value="ECO:0007669"/>
    <property type="project" value="UniProtKB-KW"/>
</dbReference>
<evidence type="ECO:0000256" key="2">
    <source>
        <dbReference type="ARBA" id="ARBA00004496"/>
    </source>
</evidence>
<evidence type="ECO:0000259" key="18">
    <source>
        <dbReference type="PROSITE" id="PS50126"/>
    </source>
</evidence>
<keyword evidence="14" id="KW-0378">Hydrolase</keyword>
<keyword evidence="17" id="KW-0472">Membrane</keyword>
<evidence type="ECO:0000256" key="3">
    <source>
        <dbReference type="ARBA" id="ARBA00005663"/>
    </source>
</evidence>
<comment type="caution">
    <text evidence="19">The sequence shown here is derived from an EMBL/GenBank/DDBJ whole genome shotgun (WGS) entry which is preliminary data.</text>
</comment>
<protein>
    <recommendedName>
        <fullName evidence="4">Ribonuclease G</fullName>
    </recommendedName>
</protein>
<keyword evidence="5" id="KW-1003">Cell membrane</keyword>
<evidence type="ECO:0000256" key="7">
    <source>
        <dbReference type="ARBA" id="ARBA00022519"/>
    </source>
</evidence>
<dbReference type="EMBL" id="BDFE01000008">
    <property type="protein sequence ID" value="GAU07927.1"/>
    <property type="molecule type" value="Genomic_DNA"/>
</dbReference>
<keyword evidence="12" id="KW-0699">rRNA-binding</keyword>
<evidence type="ECO:0000256" key="4">
    <source>
        <dbReference type="ARBA" id="ARBA00017719"/>
    </source>
</evidence>
<dbReference type="GO" id="GO:0019843">
    <property type="term" value="F:rRNA binding"/>
    <property type="evidence" value="ECO:0007669"/>
    <property type="project" value="UniProtKB-KW"/>
</dbReference>
<evidence type="ECO:0000256" key="12">
    <source>
        <dbReference type="ARBA" id="ARBA00022730"/>
    </source>
</evidence>
<proteinExistence type="inferred from homology"/>
<organism evidence="19 20">
    <name type="scientific">Desulfoplanes formicivorans</name>
    <dbReference type="NCBI Taxonomy" id="1592317"/>
    <lineage>
        <taxon>Bacteria</taxon>
        <taxon>Pseudomonadati</taxon>
        <taxon>Thermodesulfobacteriota</taxon>
        <taxon>Desulfovibrionia</taxon>
        <taxon>Desulfovibrionales</taxon>
        <taxon>Desulfoplanaceae</taxon>
        <taxon>Desulfoplanes</taxon>
    </lineage>
</organism>
<evidence type="ECO:0000256" key="17">
    <source>
        <dbReference type="ARBA" id="ARBA00023136"/>
    </source>
</evidence>
<evidence type="ECO:0000256" key="14">
    <source>
        <dbReference type="ARBA" id="ARBA00022801"/>
    </source>
</evidence>
<dbReference type="PROSITE" id="PS50126">
    <property type="entry name" value="S1"/>
    <property type="match status" value="1"/>
</dbReference>
<evidence type="ECO:0000313" key="20">
    <source>
        <dbReference type="Proteomes" id="UP000095200"/>
    </source>
</evidence>
<comment type="similarity">
    <text evidence="3">Belongs to the RNase E/G family. RNase G subfamily.</text>
</comment>
<dbReference type="AlphaFoldDB" id="A0A194ACU2"/>
<dbReference type="InterPro" id="IPR004659">
    <property type="entry name" value="RNase_E/G"/>
</dbReference>
<dbReference type="GO" id="GO:0016787">
    <property type="term" value="F:hydrolase activity"/>
    <property type="evidence" value="ECO:0007669"/>
    <property type="project" value="UniProtKB-KW"/>
</dbReference>
<comment type="cofactor">
    <cofactor evidence="1">
        <name>Mg(2+)</name>
        <dbReference type="ChEBI" id="CHEBI:18420"/>
    </cofactor>
</comment>
<evidence type="ECO:0000256" key="13">
    <source>
        <dbReference type="ARBA" id="ARBA00022759"/>
    </source>
</evidence>
<accession>A0A194ACU2</accession>
<dbReference type="InterPro" id="IPR003029">
    <property type="entry name" value="S1_domain"/>
</dbReference>
<dbReference type="InterPro" id="IPR019307">
    <property type="entry name" value="RNA-bd_AU-1/RNase_E/G"/>
</dbReference>
<keyword evidence="20" id="KW-1185">Reference proteome</keyword>
<evidence type="ECO:0000256" key="6">
    <source>
        <dbReference type="ARBA" id="ARBA00022490"/>
    </source>
</evidence>
<evidence type="ECO:0000256" key="8">
    <source>
        <dbReference type="ARBA" id="ARBA00022552"/>
    </source>
</evidence>
<dbReference type="GO" id="GO:0046872">
    <property type="term" value="F:metal ion binding"/>
    <property type="evidence" value="ECO:0007669"/>
    <property type="project" value="UniProtKB-KW"/>
</dbReference>
<dbReference type="GO" id="GO:0006364">
    <property type="term" value="P:rRNA processing"/>
    <property type="evidence" value="ECO:0007669"/>
    <property type="project" value="UniProtKB-KW"/>
</dbReference>
<dbReference type="NCBIfam" id="TIGR00757">
    <property type="entry name" value="RNaseEG"/>
    <property type="match status" value="1"/>
</dbReference>
<comment type="subcellular location">
    <subcellularLocation>
        <location evidence="2">Cytoplasm</location>
    </subcellularLocation>
</comment>
<dbReference type="GO" id="GO:0005737">
    <property type="term" value="C:cytoplasm"/>
    <property type="evidence" value="ECO:0007669"/>
    <property type="project" value="UniProtKB-SubCell"/>
</dbReference>
<dbReference type="Pfam" id="PF10150">
    <property type="entry name" value="RNase_E_G"/>
    <property type="match status" value="1"/>
</dbReference>
<dbReference type="GO" id="GO:0008033">
    <property type="term" value="P:tRNA processing"/>
    <property type="evidence" value="ECO:0007669"/>
    <property type="project" value="UniProtKB-KW"/>
</dbReference>
<sequence>MASNKKRRKMFISVLPGEQVEVVLTQDGRVEEYYLEMVHQSKTKSNIYKGKIHNIDAALQAAFISYGAPKNGFLQVDEVHPEYYQPGTKRRKGSKYPPLQEALKPGQEVLVQVVKDPTGSKGAFLTTYLSLPGRYIVLTPGREQLGISRKIEDPKERERLKSIFEELKVPEGLGLIVRTVSEGQSKTTLGRDLQFLKRLWKEVRKKGVEASTPSLIYEEKDLAFRAVRDYFTQDVSEIWVDHEETAKMVKETVTLLYPRRTKMVKQHTDFEQTLFERFNIENQLVQIFRREVNLPSGGQLCFDQTEALMAVDINSGKIGGKKNFKEMALRTNLEAAEEIPRQLRLRDVGGQVVIDFIEMKDRSHIQQVEKTVRAAIKGDKARTDVGRISKFGLMELIRQRLGTSALSLSMEPCPSCKGVGIRRNLEWQAIQTLKEMYRQLRRKQCPSPFEYCASPELVTYILNHKRDMIHRFEEEFSKDIFLVSADAPLNR</sequence>
<dbReference type="InterPro" id="IPR012340">
    <property type="entry name" value="NA-bd_OB-fold"/>
</dbReference>
<keyword evidence="10" id="KW-0540">Nuclease</keyword>
<dbReference type="SMART" id="SM00316">
    <property type="entry name" value="S1"/>
    <property type="match status" value="1"/>
</dbReference>
<keyword evidence="13" id="KW-0255">Endonuclease</keyword>